<evidence type="ECO:0000256" key="5">
    <source>
        <dbReference type="ARBA" id="ARBA00022617"/>
    </source>
</evidence>
<proteinExistence type="inferred from homology"/>
<evidence type="ECO:0000256" key="2">
    <source>
        <dbReference type="ARBA" id="ARBA00004174"/>
    </source>
</evidence>
<comment type="subcellular location">
    <subcellularLocation>
        <location evidence="3">Endoplasmic reticulum membrane</location>
        <topology evidence="3">Peripheral membrane protein</topology>
    </subcellularLocation>
    <subcellularLocation>
        <location evidence="2">Microsome membrane</location>
        <topology evidence="2">Peripheral membrane protein</topology>
    </subcellularLocation>
</comment>
<gene>
    <name evidence="15" type="primary">Cyp2g1_1</name>
    <name evidence="15" type="ORF">ORISOL_R05642</name>
</gene>
<evidence type="ECO:0000256" key="14">
    <source>
        <dbReference type="RuleBase" id="RU000461"/>
    </source>
</evidence>
<keyword evidence="12" id="KW-0472">Membrane</keyword>
<evidence type="ECO:0000256" key="8">
    <source>
        <dbReference type="ARBA" id="ARBA00022848"/>
    </source>
</evidence>
<dbReference type="Gene3D" id="1.10.630.10">
    <property type="entry name" value="Cytochrome P450"/>
    <property type="match status" value="1"/>
</dbReference>
<dbReference type="Pfam" id="PF00067">
    <property type="entry name" value="p450"/>
    <property type="match status" value="1"/>
</dbReference>
<feature type="binding site" description="axial binding residue" evidence="13">
    <location>
        <position position="97"/>
    </location>
    <ligand>
        <name>heme</name>
        <dbReference type="ChEBI" id="CHEBI:30413"/>
    </ligand>
    <ligandPart>
        <name>Fe</name>
        <dbReference type="ChEBI" id="CHEBI:18248"/>
    </ligandPart>
</feature>
<dbReference type="PANTHER" id="PTHR24300">
    <property type="entry name" value="CYTOCHROME P450 508A4-RELATED"/>
    <property type="match status" value="1"/>
</dbReference>
<protein>
    <submittedName>
        <fullName evidence="15">CP2G1 protein</fullName>
    </submittedName>
</protein>
<dbReference type="GO" id="GO:0008392">
    <property type="term" value="F:arachidonate epoxygenase activity"/>
    <property type="evidence" value="ECO:0007669"/>
    <property type="project" value="TreeGrafter"/>
</dbReference>
<dbReference type="GO" id="GO:0005506">
    <property type="term" value="F:iron ion binding"/>
    <property type="evidence" value="ECO:0007669"/>
    <property type="project" value="InterPro"/>
</dbReference>
<dbReference type="GO" id="GO:0016712">
    <property type="term" value="F:oxidoreductase activity, acting on paired donors, with incorporation or reduction of molecular oxygen, reduced flavin or flavoprotein as one donor, and incorporation of one atom of oxygen"/>
    <property type="evidence" value="ECO:0007669"/>
    <property type="project" value="TreeGrafter"/>
</dbReference>
<dbReference type="GO" id="GO:0020037">
    <property type="term" value="F:heme binding"/>
    <property type="evidence" value="ECO:0007669"/>
    <property type="project" value="InterPro"/>
</dbReference>
<evidence type="ECO:0000256" key="3">
    <source>
        <dbReference type="ARBA" id="ARBA00004406"/>
    </source>
</evidence>
<evidence type="ECO:0000256" key="13">
    <source>
        <dbReference type="PIRSR" id="PIRSR602401-1"/>
    </source>
</evidence>
<evidence type="ECO:0000256" key="9">
    <source>
        <dbReference type="ARBA" id="ARBA00023002"/>
    </source>
</evidence>
<evidence type="ECO:0000313" key="16">
    <source>
        <dbReference type="Proteomes" id="UP000571324"/>
    </source>
</evidence>
<dbReference type="InterPro" id="IPR050182">
    <property type="entry name" value="Cytochrome_P450_fam2"/>
</dbReference>
<keyword evidence="6 13" id="KW-0479">Metal-binding</keyword>
<evidence type="ECO:0000313" key="15">
    <source>
        <dbReference type="EMBL" id="NWV27382.1"/>
    </source>
</evidence>
<dbReference type="InterPro" id="IPR017972">
    <property type="entry name" value="Cyt_P450_CS"/>
</dbReference>
<keyword evidence="10 13" id="KW-0408">Iron</keyword>
<dbReference type="PANTHER" id="PTHR24300:SF424">
    <property type="entry name" value="CYTOCHROME P450"/>
    <property type="match status" value="1"/>
</dbReference>
<dbReference type="PROSITE" id="PS00086">
    <property type="entry name" value="CYTOCHROME_P450"/>
    <property type="match status" value="1"/>
</dbReference>
<keyword evidence="5 13" id="KW-0349">Heme</keyword>
<evidence type="ECO:0000256" key="7">
    <source>
        <dbReference type="ARBA" id="ARBA00022824"/>
    </source>
</evidence>
<evidence type="ECO:0000256" key="1">
    <source>
        <dbReference type="ARBA" id="ARBA00001971"/>
    </source>
</evidence>
<sequence>MVDRLQMPFTEATIYEIQRCTDLIPMNIPRRVTRDTNFRGFHLPKGMDVYPLLSTVLNDPTSFKNPQNFDPGNFLDERGQFQRNEAFMPFSAGKRLCLGEGLARMELFLFLTTILQNLRPQALGPPEEVHTTPLESGFANIPPPYELRMLPR</sequence>
<keyword evidence="7" id="KW-0256">Endoplasmic reticulum</keyword>
<dbReference type="Proteomes" id="UP000571324">
    <property type="component" value="Unassembled WGS sequence"/>
</dbReference>
<dbReference type="OrthoDB" id="2789670at2759"/>
<feature type="non-terminal residue" evidence="15">
    <location>
        <position position="152"/>
    </location>
</feature>
<name>A0A7K6DNH5_9PASS</name>
<evidence type="ECO:0000256" key="6">
    <source>
        <dbReference type="ARBA" id="ARBA00022723"/>
    </source>
</evidence>
<comment type="similarity">
    <text evidence="4 14">Belongs to the cytochrome P450 family.</text>
</comment>
<dbReference type="PRINTS" id="PR00385">
    <property type="entry name" value="P450"/>
</dbReference>
<dbReference type="EMBL" id="VZRL01005556">
    <property type="protein sequence ID" value="NWV27382.1"/>
    <property type="molecule type" value="Genomic_DNA"/>
</dbReference>
<comment type="caution">
    <text evidence="15">The sequence shown here is derived from an EMBL/GenBank/DDBJ whole genome shotgun (WGS) entry which is preliminary data.</text>
</comment>
<dbReference type="InterPro" id="IPR001128">
    <property type="entry name" value="Cyt_P450"/>
</dbReference>
<organism evidence="15 16">
    <name type="scientific">Origma solitaria</name>
    <dbReference type="NCBI Taxonomy" id="720586"/>
    <lineage>
        <taxon>Eukaryota</taxon>
        <taxon>Metazoa</taxon>
        <taxon>Chordata</taxon>
        <taxon>Craniata</taxon>
        <taxon>Vertebrata</taxon>
        <taxon>Euteleostomi</taxon>
        <taxon>Archelosauria</taxon>
        <taxon>Archosauria</taxon>
        <taxon>Dinosauria</taxon>
        <taxon>Saurischia</taxon>
        <taxon>Theropoda</taxon>
        <taxon>Coelurosauria</taxon>
        <taxon>Aves</taxon>
        <taxon>Neognathae</taxon>
        <taxon>Neoaves</taxon>
        <taxon>Telluraves</taxon>
        <taxon>Australaves</taxon>
        <taxon>Passeriformes</taxon>
        <taxon>Meliphagoidea</taxon>
        <taxon>Acanthizidae</taxon>
        <taxon>Origma</taxon>
    </lineage>
</organism>
<dbReference type="InterPro" id="IPR002401">
    <property type="entry name" value="Cyt_P450_E_grp-I"/>
</dbReference>
<dbReference type="InterPro" id="IPR036396">
    <property type="entry name" value="Cyt_P450_sf"/>
</dbReference>
<feature type="non-terminal residue" evidence="15">
    <location>
        <position position="1"/>
    </location>
</feature>
<accession>A0A7K6DNH5</accession>
<evidence type="ECO:0000256" key="11">
    <source>
        <dbReference type="ARBA" id="ARBA00023033"/>
    </source>
</evidence>
<keyword evidence="16" id="KW-1185">Reference proteome</keyword>
<dbReference type="GO" id="GO:0005789">
    <property type="term" value="C:endoplasmic reticulum membrane"/>
    <property type="evidence" value="ECO:0007669"/>
    <property type="project" value="UniProtKB-SubCell"/>
</dbReference>
<dbReference type="SUPFAM" id="SSF48264">
    <property type="entry name" value="Cytochrome P450"/>
    <property type="match status" value="1"/>
</dbReference>
<dbReference type="PRINTS" id="PR00463">
    <property type="entry name" value="EP450I"/>
</dbReference>
<reference evidence="15 16" key="1">
    <citation type="submission" date="2019-09" db="EMBL/GenBank/DDBJ databases">
        <title>Bird 10,000 Genomes (B10K) Project - Family phase.</title>
        <authorList>
            <person name="Zhang G."/>
        </authorList>
    </citation>
    <scope>NUCLEOTIDE SEQUENCE [LARGE SCALE GENOMIC DNA]</scope>
    <source>
        <strain evidence="15">B10K-DU-029-52</strain>
    </source>
</reference>
<evidence type="ECO:0000256" key="4">
    <source>
        <dbReference type="ARBA" id="ARBA00010617"/>
    </source>
</evidence>
<keyword evidence="8" id="KW-0492">Microsome</keyword>
<keyword evidence="11 14" id="KW-0503">Monooxygenase</keyword>
<evidence type="ECO:0000256" key="10">
    <source>
        <dbReference type="ARBA" id="ARBA00023004"/>
    </source>
</evidence>
<evidence type="ECO:0000256" key="12">
    <source>
        <dbReference type="ARBA" id="ARBA00023136"/>
    </source>
</evidence>
<dbReference type="FunFam" id="1.10.630.10:FF:000238">
    <property type="entry name" value="Cytochrome P450 2A6"/>
    <property type="match status" value="1"/>
</dbReference>
<dbReference type="GO" id="GO:0019373">
    <property type="term" value="P:epoxygenase P450 pathway"/>
    <property type="evidence" value="ECO:0007669"/>
    <property type="project" value="TreeGrafter"/>
</dbReference>
<dbReference type="AlphaFoldDB" id="A0A7K6DNH5"/>
<keyword evidence="9 14" id="KW-0560">Oxidoreductase</keyword>
<dbReference type="GO" id="GO:0006805">
    <property type="term" value="P:xenobiotic metabolic process"/>
    <property type="evidence" value="ECO:0007669"/>
    <property type="project" value="TreeGrafter"/>
</dbReference>
<comment type="cofactor">
    <cofactor evidence="1 13">
        <name>heme</name>
        <dbReference type="ChEBI" id="CHEBI:30413"/>
    </cofactor>
</comment>